<dbReference type="InterPro" id="IPR000914">
    <property type="entry name" value="SBP_5_dom"/>
</dbReference>
<feature type="domain" description="Solute-binding protein family 5" evidence="4">
    <location>
        <begin position="102"/>
        <end position="490"/>
    </location>
</feature>
<dbReference type="GO" id="GO:0043190">
    <property type="term" value="C:ATP-binding cassette (ABC) transporter complex"/>
    <property type="evidence" value="ECO:0007669"/>
    <property type="project" value="InterPro"/>
</dbReference>
<organism evidence="5">
    <name type="scientific">uncultured Thermomicrobiales bacterium</name>
    <dbReference type="NCBI Taxonomy" id="1645740"/>
    <lineage>
        <taxon>Bacteria</taxon>
        <taxon>Pseudomonadati</taxon>
        <taxon>Thermomicrobiota</taxon>
        <taxon>Thermomicrobia</taxon>
        <taxon>Thermomicrobiales</taxon>
        <taxon>environmental samples</taxon>
    </lineage>
</organism>
<evidence type="ECO:0000259" key="4">
    <source>
        <dbReference type="Pfam" id="PF00496"/>
    </source>
</evidence>
<dbReference type="InterPro" id="IPR006311">
    <property type="entry name" value="TAT_signal"/>
</dbReference>
<dbReference type="SUPFAM" id="SSF53850">
    <property type="entry name" value="Periplasmic binding protein-like II"/>
    <property type="match status" value="1"/>
</dbReference>
<protein>
    <submittedName>
        <fullName evidence="5">ABC transporter, substrate-binding protein (Cluster 5, nickel/peptides/opines)</fullName>
    </submittedName>
</protein>
<dbReference type="GO" id="GO:1904680">
    <property type="term" value="F:peptide transmembrane transporter activity"/>
    <property type="evidence" value="ECO:0007669"/>
    <property type="project" value="TreeGrafter"/>
</dbReference>
<evidence type="ECO:0000256" key="3">
    <source>
        <dbReference type="ARBA" id="ARBA00022729"/>
    </source>
</evidence>
<dbReference type="EMBL" id="CADCWH010000139">
    <property type="protein sequence ID" value="CAA9550744.1"/>
    <property type="molecule type" value="Genomic_DNA"/>
</dbReference>
<dbReference type="Gene3D" id="3.90.76.10">
    <property type="entry name" value="Dipeptide-binding Protein, Domain 1"/>
    <property type="match status" value="1"/>
</dbReference>
<evidence type="ECO:0000256" key="2">
    <source>
        <dbReference type="ARBA" id="ARBA00022448"/>
    </source>
</evidence>
<keyword evidence="3" id="KW-0732">Signal</keyword>
<comment type="similarity">
    <text evidence="1">Belongs to the bacterial solute-binding protein 5 family.</text>
</comment>
<dbReference type="Gene3D" id="3.10.105.10">
    <property type="entry name" value="Dipeptide-binding Protein, Domain 3"/>
    <property type="match status" value="1"/>
</dbReference>
<dbReference type="CDD" id="cd08492">
    <property type="entry name" value="PBP2_NikA_DppA_OppA_like_15"/>
    <property type="match status" value="1"/>
</dbReference>
<reference evidence="5" key="1">
    <citation type="submission" date="2020-02" db="EMBL/GenBank/DDBJ databases">
        <authorList>
            <person name="Meier V. D."/>
        </authorList>
    </citation>
    <scope>NUCLEOTIDE SEQUENCE</scope>
    <source>
        <strain evidence="5">AVDCRST_MAG70</strain>
    </source>
</reference>
<accession>A0A6J4UIU8</accession>
<gene>
    <name evidence="5" type="ORF">AVDCRST_MAG70-903</name>
</gene>
<keyword evidence="2" id="KW-0813">Transport</keyword>
<evidence type="ECO:0000256" key="1">
    <source>
        <dbReference type="ARBA" id="ARBA00005695"/>
    </source>
</evidence>
<sequence>MVDQVSADLKRSFSRRRLVAGTTATAAALAASRLEVMARSGGAAPGSARVLAQDIQPGGTLTYGLGFDIDGTLDPGVTHFDSTIRVTLNICEPLVWMPSATEIAPGLAESWEVSEDGLEYTFKLKQGVTFHDGTPFNAEAVQFTFDRIVQADKMAATPEAATPDPATVIVAGQAHDQIGTYDHSEIIDDHTIKMVLSRPFSPFLTGLNGYLGIVSPTAVRTMGLAEFARAPVGTGPFRFKEWVEADHVTIERNPDYNWGSSVFGHQGPAYFDEIIYKVIPDAAVRTGTLLSGETQYIDELDPLQSEDVSGDEALEIIRQGQPGSGWVLLVNQARPERPVADVKVRQALEYAIDKEAFNEAVFAGSNEPASSPLMKVTFGYDPATESVYTYDKAKAESLLEEAGWVLNGDIREKDGQRLELYFPIIDRPRDNAMATAIQGSFREIGIDLTVEPMERGAYTQTWKEENNYDFSFMWFSYADPDVLRTIFYSKNIGAFNRAQYNVPEVDTMLEEAAASSDPEVRMDLYSQIQMKVLQDAVVIPLADSITYNAKQKRLQGEVLDYLASYVWMNDAHFAE</sequence>
<evidence type="ECO:0000313" key="5">
    <source>
        <dbReference type="EMBL" id="CAA9550744.1"/>
    </source>
</evidence>
<dbReference type="InterPro" id="IPR030678">
    <property type="entry name" value="Peptide/Ni-bd"/>
</dbReference>
<dbReference type="PROSITE" id="PS51318">
    <property type="entry name" value="TAT"/>
    <property type="match status" value="1"/>
</dbReference>
<dbReference type="PIRSF" id="PIRSF002741">
    <property type="entry name" value="MppA"/>
    <property type="match status" value="1"/>
</dbReference>
<dbReference type="GO" id="GO:0030288">
    <property type="term" value="C:outer membrane-bounded periplasmic space"/>
    <property type="evidence" value="ECO:0007669"/>
    <property type="project" value="UniProtKB-ARBA"/>
</dbReference>
<dbReference type="InterPro" id="IPR039424">
    <property type="entry name" value="SBP_5"/>
</dbReference>
<name>A0A6J4UIU8_9BACT</name>
<proteinExistence type="inferred from homology"/>
<dbReference type="Gene3D" id="3.40.190.10">
    <property type="entry name" value="Periplasmic binding protein-like II"/>
    <property type="match status" value="1"/>
</dbReference>
<dbReference type="GO" id="GO:0015833">
    <property type="term" value="P:peptide transport"/>
    <property type="evidence" value="ECO:0007669"/>
    <property type="project" value="TreeGrafter"/>
</dbReference>
<dbReference type="PANTHER" id="PTHR30290:SF9">
    <property type="entry name" value="OLIGOPEPTIDE-BINDING PROTEIN APPA"/>
    <property type="match status" value="1"/>
</dbReference>
<dbReference type="Pfam" id="PF00496">
    <property type="entry name" value="SBP_bac_5"/>
    <property type="match status" value="1"/>
</dbReference>
<dbReference type="AlphaFoldDB" id="A0A6J4UIU8"/>
<dbReference type="PANTHER" id="PTHR30290">
    <property type="entry name" value="PERIPLASMIC BINDING COMPONENT OF ABC TRANSPORTER"/>
    <property type="match status" value="1"/>
</dbReference>